<dbReference type="Gene3D" id="3.30.750.24">
    <property type="entry name" value="STAS domain"/>
    <property type="match status" value="1"/>
</dbReference>
<feature type="transmembrane region" description="Helical" evidence="6">
    <location>
        <begin position="484"/>
        <end position="501"/>
    </location>
</feature>
<keyword evidence="4 6" id="KW-0472">Membrane</keyword>
<dbReference type="SUPFAM" id="SSF52091">
    <property type="entry name" value="SpoIIaa-like"/>
    <property type="match status" value="1"/>
</dbReference>
<dbReference type="GO" id="GO:0055085">
    <property type="term" value="P:transmembrane transport"/>
    <property type="evidence" value="ECO:0007669"/>
    <property type="project" value="InterPro"/>
</dbReference>
<dbReference type="Proteomes" id="UP000678393">
    <property type="component" value="Unassembled WGS sequence"/>
</dbReference>
<name>A0A8S3ZQR2_9EUPU</name>
<evidence type="ECO:0000313" key="8">
    <source>
        <dbReference type="EMBL" id="CAG5129716.1"/>
    </source>
</evidence>
<keyword evidence="3 6" id="KW-1133">Transmembrane helix</keyword>
<evidence type="ECO:0000256" key="4">
    <source>
        <dbReference type="ARBA" id="ARBA00023136"/>
    </source>
</evidence>
<evidence type="ECO:0000256" key="1">
    <source>
        <dbReference type="ARBA" id="ARBA00004141"/>
    </source>
</evidence>
<comment type="caution">
    <text evidence="8">The sequence shown here is derived from an EMBL/GenBank/DDBJ whole genome shotgun (WGS) entry which is preliminary data.</text>
</comment>
<evidence type="ECO:0000256" key="2">
    <source>
        <dbReference type="ARBA" id="ARBA00022692"/>
    </source>
</evidence>
<dbReference type="PANTHER" id="PTHR11814">
    <property type="entry name" value="SULFATE TRANSPORTER"/>
    <property type="match status" value="1"/>
</dbReference>
<feature type="transmembrane region" description="Helical" evidence="6">
    <location>
        <begin position="333"/>
        <end position="352"/>
    </location>
</feature>
<feature type="transmembrane region" description="Helical" evidence="6">
    <location>
        <begin position="137"/>
        <end position="156"/>
    </location>
</feature>
<comment type="subcellular location">
    <subcellularLocation>
        <location evidence="1">Membrane</location>
        <topology evidence="1">Multi-pass membrane protein</topology>
    </subcellularLocation>
</comment>
<gene>
    <name evidence="8" type="ORF">CUNI_LOCUS15274</name>
</gene>
<dbReference type="GO" id="GO:0016020">
    <property type="term" value="C:membrane"/>
    <property type="evidence" value="ECO:0007669"/>
    <property type="project" value="UniProtKB-SubCell"/>
</dbReference>
<dbReference type="EMBL" id="CAJHNH020003652">
    <property type="protein sequence ID" value="CAG5129716.1"/>
    <property type="molecule type" value="Genomic_DNA"/>
</dbReference>
<keyword evidence="2 6" id="KW-0812">Transmembrane</keyword>
<evidence type="ECO:0000259" key="7">
    <source>
        <dbReference type="PROSITE" id="PS50801"/>
    </source>
</evidence>
<proteinExistence type="predicted"/>
<feature type="transmembrane region" description="Helical" evidence="6">
    <location>
        <begin position="521"/>
        <end position="546"/>
    </location>
</feature>
<feature type="non-terminal residue" evidence="8">
    <location>
        <position position="745"/>
    </location>
</feature>
<dbReference type="NCBIfam" id="TIGR00815">
    <property type="entry name" value="sulP"/>
    <property type="match status" value="1"/>
</dbReference>
<organism evidence="8 9">
    <name type="scientific">Candidula unifasciata</name>
    <dbReference type="NCBI Taxonomy" id="100452"/>
    <lineage>
        <taxon>Eukaryota</taxon>
        <taxon>Metazoa</taxon>
        <taxon>Spiralia</taxon>
        <taxon>Lophotrochozoa</taxon>
        <taxon>Mollusca</taxon>
        <taxon>Gastropoda</taxon>
        <taxon>Heterobranchia</taxon>
        <taxon>Euthyneura</taxon>
        <taxon>Panpulmonata</taxon>
        <taxon>Eupulmonata</taxon>
        <taxon>Stylommatophora</taxon>
        <taxon>Helicina</taxon>
        <taxon>Helicoidea</taxon>
        <taxon>Geomitridae</taxon>
        <taxon>Candidula</taxon>
    </lineage>
</organism>
<evidence type="ECO:0000313" key="9">
    <source>
        <dbReference type="Proteomes" id="UP000678393"/>
    </source>
</evidence>
<feature type="region of interest" description="Disordered" evidence="5">
    <location>
        <begin position="615"/>
        <end position="639"/>
    </location>
</feature>
<dbReference type="InterPro" id="IPR001902">
    <property type="entry name" value="SLC26A/SulP_fam"/>
</dbReference>
<dbReference type="AlphaFoldDB" id="A0A8S3ZQR2"/>
<evidence type="ECO:0000256" key="3">
    <source>
        <dbReference type="ARBA" id="ARBA00022989"/>
    </source>
</evidence>
<dbReference type="CDD" id="cd07042">
    <property type="entry name" value="STAS_SulP_like_sulfate_transporter"/>
    <property type="match status" value="1"/>
</dbReference>
<feature type="domain" description="STAS" evidence="7">
    <location>
        <begin position="570"/>
        <end position="736"/>
    </location>
</feature>
<keyword evidence="9" id="KW-1185">Reference proteome</keyword>
<accession>A0A8S3ZQR2</accession>
<protein>
    <recommendedName>
        <fullName evidence="7">STAS domain-containing protein</fullName>
    </recommendedName>
</protein>
<sequence>MHLYLKQNSAASLTCRVISVLPWPHRRDDGANGEDETFVEEMVVIERPIYTQKDFDQGFDGGKRPARNLGTWVKSKARKCECSPSCVRSFCTSHLPFLSIMKQYRVRQDLIPDIIAGLTVGIMHIPQGMAYGQLSTLPPVFGLYVSFFPVILYFFFGTSKHVSIGTFAVISLMVGSVVDKGMKSQGLEPTTWNLTVSTGANVTYEIMDNSAELLDMKLKLAMSVTFAVGAIQLLLGVFQLGFLTVYLSDPLISGFTTGAACHVFTSQIKHIFGIPMGQYSGAFKLVYSYRDIFLNLPKTNAVTFIASIVCMMLLVVVKEYINGNPKIKPKLKMPVPAELIVVVLGTVISYFVQLEEVYKVKIVGDIPVGIPPPNFNAFTFLPQVISDAIAIAIVAFAISVSMAKIFAKKHDYDVDSNQELLAYGLCNVFSSFFSSFVSAVSLSRSLVQENVGGRSQVTGLMSSILLLIVLLLVGPYFKTLPNCILASIILVALKGMFLQFLDLKVLWGVSVIDFTVWLITFAATVLLDVDLGLLVGVGFGLLTVIIRSQRPYSCLLGQVPGTDIYRDISVYKSAEETAGIKIFRFDSALFFANAEFFKSSLYKLTVDPNQVNSTSLPPSKLDSQSVVTPSTTTGSASTVPSSIRIEMETDPSRIKELPTLTDINFIILDCSTMSYVDSMGVKVLQQVITEFKAFNITIYLAQCKSSVREMFECTNFYKTGNKQFQFVTIHDAVVSAQLQQWAIMG</sequence>
<dbReference type="InterPro" id="IPR011547">
    <property type="entry name" value="SLC26A/SulP_dom"/>
</dbReference>
<dbReference type="Pfam" id="PF00916">
    <property type="entry name" value="Sulfate_transp"/>
    <property type="match status" value="1"/>
</dbReference>
<dbReference type="InterPro" id="IPR002645">
    <property type="entry name" value="STAS_dom"/>
</dbReference>
<feature type="transmembrane region" description="Helical" evidence="6">
    <location>
        <begin position="380"/>
        <end position="400"/>
    </location>
</feature>
<dbReference type="OrthoDB" id="288203at2759"/>
<feature type="transmembrane region" description="Helical" evidence="6">
    <location>
        <begin position="162"/>
        <end position="178"/>
    </location>
</feature>
<reference evidence="8" key="1">
    <citation type="submission" date="2021-04" db="EMBL/GenBank/DDBJ databases">
        <authorList>
            <consortium name="Molecular Ecology Group"/>
        </authorList>
    </citation>
    <scope>NUCLEOTIDE SEQUENCE</scope>
</reference>
<feature type="transmembrane region" description="Helical" evidence="6">
    <location>
        <begin position="301"/>
        <end position="321"/>
    </location>
</feature>
<evidence type="ECO:0000256" key="6">
    <source>
        <dbReference type="SAM" id="Phobius"/>
    </source>
</evidence>
<feature type="transmembrane region" description="Helical" evidence="6">
    <location>
        <begin position="420"/>
        <end position="440"/>
    </location>
</feature>
<dbReference type="Pfam" id="PF01740">
    <property type="entry name" value="STAS"/>
    <property type="match status" value="1"/>
</dbReference>
<feature type="transmembrane region" description="Helical" evidence="6">
    <location>
        <begin position="224"/>
        <end position="247"/>
    </location>
</feature>
<dbReference type="InterPro" id="IPR036513">
    <property type="entry name" value="STAS_dom_sf"/>
</dbReference>
<dbReference type="PROSITE" id="PS50801">
    <property type="entry name" value="STAS"/>
    <property type="match status" value="1"/>
</dbReference>
<evidence type="ECO:0000256" key="5">
    <source>
        <dbReference type="SAM" id="MobiDB-lite"/>
    </source>
</evidence>
<feature type="transmembrane region" description="Helical" evidence="6">
    <location>
        <begin position="460"/>
        <end position="477"/>
    </location>
</feature>